<evidence type="ECO:0000313" key="3">
    <source>
        <dbReference type="Proteomes" id="UP001218423"/>
    </source>
</evidence>
<keyword evidence="1" id="KW-1133">Transmembrane helix</keyword>
<proteinExistence type="predicted"/>
<sequence length="75" mass="8604">MVIKWVLLFVAFLIVGGCWLLVRNDRRNNKPQQQSTVEEEHYRLGREHALAGEKASLATEAYKDGFSDGLKQRKS</sequence>
<gene>
    <name evidence="2" type="ORF">P5S46_21885</name>
</gene>
<geneLocation type="plasmid" evidence="2 3">
    <name>pAC1520</name>
</geneLocation>
<protein>
    <submittedName>
        <fullName evidence="2">Uncharacterized protein</fullName>
    </submittedName>
</protein>
<dbReference type="RefSeq" id="WP_277857158.1">
    <property type="nucleotide sequence ID" value="NZ_CP120943.1"/>
</dbReference>
<dbReference type="PROSITE" id="PS51257">
    <property type="entry name" value="PROKAR_LIPOPROTEIN"/>
    <property type="match status" value="1"/>
</dbReference>
<dbReference type="EMBL" id="CP120943">
    <property type="protein sequence ID" value="WFG00148.1"/>
    <property type="molecule type" value="Genomic_DNA"/>
</dbReference>
<keyword evidence="1" id="KW-0472">Membrane</keyword>
<organism evidence="2 3">
    <name type="scientific">Aeromonas caviae</name>
    <name type="common">Aeromonas punctata</name>
    <dbReference type="NCBI Taxonomy" id="648"/>
    <lineage>
        <taxon>Bacteria</taxon>
        <taxon>Pseudomonadati</taxon>
        <taxon>Pseudomonadota</taxon>
        <taxon>Gammaproteobacteria</taxon>
        <taxon>Aeromonadales</taxon>
        <taxon>Aeromonadaceae</taxon>
        <taxon>Aeromonas</taxon>
    </lineage>
</organism>
<evidence type="ECO:0000256" key="1">
    <source>
        <dbReference type="SAM" id="Phobius"/>
    </source>
</evidence>
<reference evidence="2" key="1">
    <citation type="submission" date="2023-03" db="EMBL/GenBank/DDBJ databases">
        <title>Aeromonas caviae strain AC1520.</title>
        <authorList>
            <person name="Xie T."/>
            <person name="Zhang Q."/>
            <person name="Deng J."/>
            <person name="Li X."/>
        </authorList>
    </citation>
    <scope>NUCLEOTIDE SEQUENCE</scope>
    <source>
        <strain evidence="2">AC1520</strain>
        <plasmid evidence="2">pAC1520</plasmid>
    </source>
</reference>
<accession>A0AAJ6CS43</accession>
<keyword evidence="1" id="KW-0812">Transmembrane</keyword>
<dbReference type="AlphaFoldDB" id="A0AAJ6CS43"/>
<feature type="transmembrane region" description="Helical" evidence="1">
    <location>
        <begin position="6"/>
        <end position="22"/>
    </location>
</feature>
<dbReference type="Proteomes" id="UP001218423">
    <property type="component" value="Plasmid pAC1520"/>
</dbReference>
<keyword evidence="2" id="KW-0614">Plasmid</keyword>
<evidence type="ECO:0000313" key="2">
    <source>
        <dbReference type="EMBL" id="WFG00148.1"/>
    </source>
</evidence>
<name>A0AAJ6CS43_AERCA</name>